<keyword evidence="3" id="KW-1185">Reference proteome</keyword>
<dbReference type="EMBL" id="JXTC01000062">
    <property type="protein sequence ID" value="PON92790.1"/>
    <property type="molecule type" value="Genomic_DNA"/>
</dbReference>
<evidence type="ECO:0000313" key="3">
    <source>
        <dbReference type="Proteomes" id="UP000237000"/>
    </source>
</evidence>
<organism evidence="2 3">
    <name type="scientific">Trema orientale</name>
    <name type="common">Charcoal tree</name>
    <name type="synonym">Celtis orientalis</name>
    <dbReference type="NCBI Taxonomy" id="63057"/>
    <lineage>
        <taxon>Eukaryota</taxon>
        <taxon>Viridiplantae</taxon>
        <taxon>Streptophyta</taxon>
        <taxon>Embryophyta</taxon>
        <taxon>Tracheophyta</taxon>
        <taxon>Spermatophyta</taxon>
        <taxon>Magnoliopsida</taxon>
        <taxon>eudicotyledons</taxon>
        <taxon>Gunneridae</taxon>
        <taxon>Pentapetalae</taxon>
        <taxon>rosids</taxon>
        <taxon>fabids</taxon>
        <taxon>Rosales</taxon>
        <taxon>Cannabaceae</taxon>
        <taxon>Trema</taxon>
    </lineage>
</organism>
<dbReference type="AlphaFoldDB" id="A0A2P5F4R7"/>
<protein>
    <submittedName>
        <fullName evidence="2">Uncharacterized protein</fullName>
    </submittedName>
</protein>
<dbReference type="InParanoid" id="A0A2P5F4R7"/>
<comment type="caution">
    <text evidence="2">The sequence shown here is derived from an EMBL/GenBank/DDBJ whole genome shotgun (WGS) entry which is preliminary data.</text>
</comment>
<feature type="compositionally biased region" description="Basic and acidic residues" evidence="1">
    <location>
        <begin position="40"/>
        <end position="54"/>
    </location>
</feature>
<evidence type="ECO:0000313" key="2">
    <source>
        <dbReference type="EMBL" id="PON92790.1"/>
    </source>
</evidence>
<dbReference type="Proteomes" id="UP000237000">
    <property type="component" value="Unassembled WGS sequence"/>
</dbReference>
<sequence>MWHQKELTAAQKEISVGQKELLTHLVEKIKKLNQQVSRKSHAETSDHSESRPSQDNKILGNIVPKQAIISRTNLRDDRINILFLRMVARWVALFPEL</sequence>
<dbReference type="OrthoDB" id="10310925at2759"/>
<accession>A0A2P5F4R7</accession>
<name>A0A2P5F4R7_TREOI</name>
<reference evidence="3" key="1">
    <citation type="submission" date="2016-06" db="EMBL/GenBank/DDBJ databases">
        <title>Parallel loss of symbiosis genes in relatives of nitrogen-fixing non-legume Parasponia.</title>
        <authorList>
            <person name="Van Velzen R."/>
            <person name="Holmer R."/>
            <person name="Bu F."/>
            <person name="Rutten L."/>
            <person name="Van Zeijl A."/>
            <person name="Liu W."/>
            <person name="Santuari L."/>
            <person name="Cao Q."/>
            <person name="Sharma T."/>
            <person name="Shen D."/>
            <person name="Roswanjaya Y."/>
            <person name="Wardhani T."/>
            <person name="Kalhor M.S."/>
            <person name="Jansen J."/>
            <person name="Van den Hoogen J."/>
            <person name="Gungor B."/>
            <person name="Hartog M."/>
            <person name="Hontelez J."/>
            <person name="Verver J."/>
            <person name="Yang W.-C."/>
            <person name="Schijlen E."/>
            <person name="Repin R."/>
            <person name="Schilthuizen M."/>
            <person name="Schranz E."/>
            <person name="Heidstra R."/>
            <person name="Miyata K."/>
            <person name="Fedorova E."/>
            <person name="Kohlen W."/>
            <person name="Bisseling T."/>
            <person name="Smit S."/>
            <person name="Geurts R."/>
        </authorList>
    </citation>
    <scope>NUCLEOTIDE SEQUENCE [LARGE SCALE GENOMIC DNA]</scope>
    <source>
        <strain evidence="3">cv. RG33-2</strain>
    </source>
</reference>
<proteinExistence type="predicted"/>
<feature type="region of interest" description="Disordered" evidence="1">
    <location>
        <begin position="34"/>
        <end position="57"/>
    </location>
</feature>
<evidence type="ECO:0000256" key="1">
    <source>
        <dbReference type="SAM" id="MobiDB-lite"/>
    </source>
</evidence>
<gene>
    <name evidence="2" type="ORF">TorRG33x02_113880</name>
</gene>